<evidence type="ECO:0000256" key="1">
    <source>
        <dbReference type="ARBA" id="ARBA00022801"/>
    </source>
</evidence>
<accession>A0ABT0RWX2</accession>
<dbReference type="PANTHER" id="PTHR43798:SF31">
    <property type="entry name" value="AB HYDROLASE SUPERFAMILY PROTEIN YCLE"/>
    <property type="match status" value="1"/>
</dbReference>
<evidence type="ECO:0000313" key="5">
    <source>
        <dbReference type="Proteomes" id="UP001203410"/>
    </source>
</evidence>
<gene>
    <name evidence="4" type="ORF">LZ496_12135</name>
</gene>
<dbReference type="Proteomes" id="UP001203410">
    <property type="component" value="Unassembled WGS sequence"/>
</dbReference>
<reference evidence="4 5" key="1">
    <citation type="submission" date="2022-05" db="EMBL/GenBank/DDBJ databases">
        <authorList>
            <person name="Jo J.-H."/>
            <person name="Im W.-T."/>
        </authorList>
    </citation>
    <scope>NUCLEOTIDE SEQUENCE [LARGE SCALE GENOMIC DNA]</scope>
    <source>
        <strain evidence="4 5">NSE70-1</strain>
    </source>
</reference>
<dbReference type="InterPro" id="IPR029058">
    <property type="entry name" value="AB_hydrolase_fold"/>
</dbReference>
<keyword evidence="2" id="KW-0732">Signal</keyword>
<dbReference type="PRINTS" id="PR00111">
    <property type="entry name" value="ABHYDROLASE"/>
</dbReference>
<dbReference type="InterPro" id="IPR000073">
    <property type="entry name" value="AB_hydrolase_1"/>
</dbReference>
<dbReference type="SUPFAM" id="SSF53474">
    <property type="entry name" value="alpha/beta-Hydrolases"/>
    <property type="match status" value="1"/>
</dbReference>
<dbReference type="GO" id="GO:0016787">
    <property type="term" value="F:hydrolase activity"/>
    <property type="evidence" value="ECO:0007669"/>
    <property type="project" value="UniProtKB-KW"/>
</dbReference>
<dbReference type="Gene3D" id="3.40.50.1820">
    <property type="entry name" value="alpha/beta hydrolase"/>
    <property type="match status" value="1"/>
</dbReference>
<sequence>MRSAVIAAFAALLFAAPASAKDTACTSAAIGGDSYCQLKSVRLHYIDHGGQGPVVILLAGLGSSAHVFDEFGPLLRQGHRVIAVTRRGYGQSSDASNGDYSNGALVGDLLELMDHLGIQRASFVGHSLAGGELATLGSKHPERVDRLVYIDAAYDRSEVPSLMAALPPSASPSPTALATVASFAEWRQQALGVRSKAVVADVAATMQQGPKSVAPRTDQKTAGAALAGDIAAKAKWEEIAAPSLAFYTSKDVAEQVPPEASAEQRQAFIDYSVKALRPWMLRQQAEFLSRRQCGAALEVPRSTHHLFLERPAWLAANILAFLASTKPCESVFKTVDPVR</sequence>
<keyword evidence="1 4" id="KW-0378">Hydrolase</keyword>
<dbReference type="RefSeq" id="WP_249904987.1">
    <property type="nucleotide sequence ID" value="NZ_JAMGBA010000003.1"/>
</dbReference>
<comment type="caution">
    <text evidence="4">The sequence shown here is derived from an EMBL/GenBank/DDBJ whole genome shotgun (WGS) entry which is preliminary data.</text>
</comment>
<feature type="chain" id="PRO_5046349126" evidence="2">
    <location>
        <begin position="21"/>
        <end position="339"/>
    </location>
</feature>
<name>A0ABT0RWX2_9SPHN</name>
<dbReference type="InterPro" id="IPR050266">
    <property type="entry name" value="AB_hydrolase_sf"/>
</dbReference>
<protein>
    <submittedName>
        <fullName evidence="4">Alpha/beta hydrolase</fullName>
    </submittedName>
</protein>
<feature type="domain" description="AB hydrolase-1" evidence="3">
    <location>
        <begin position="53"/>
        <end position="206"/>
    </location>
</feature>
<evidence type="ECO:0000256" key="2">
    <source>
        <dbReference type="SAM" id="SignalP"/>
    </source>
</evidence>
<organism evidence="4 5">
    <name type="scientific">Sphingomonas caseinilyticus</name>
    <dbReference type="NCBI Taxonomy" id="2908205"/>
    <lineage>
        <taxon>Bacteria</taxon>
        <taxon>Pseudomonadati</taxon>
        <taxon>Pseudomonadota</taxon>
        <taxon>Alphaproteobacteria</taxon>
        <taxon>Sphingomonadales</taxon>
        <taxon>Sphingomonadaceae</taxon>
        <taxon>Sphingomonas</taxon>
    </lineage>
</organism>
<feature type="signal peptide" evidence="2">
    <location>
        <begin position="1"/>
        <end position="20"/>
    </location>
</feature>
<dbReference type="PANTHER" id="PTHR43798">
    <property type="entry name" value="MONOACYLGLYCEROL LIPASE"/>
    <property type="match status" value="1"/>
</dbReference>
<dbReference type="Pfam" id="PF00561">
    <property type="entry name" value="Abhydrolase_1"/>
    <property type="match status" value="1"/>
</dbReference>
<evidence type="ECO:0000313" key="4">
    <source>
        <dbReference type="EMBL" id="MCL6699530.1"/>
    </source>
</evidence>
<proteinExistence type="predicted"/>
<evidence type="ECO:0000259" key="3">
    <source>
        <dbReference type="Pfam" id="PF00561"/>
    </source>
</evidence>
<keyword evidence="5" id="KW-1185">Reference proteome</keyword>
<dbReference type="EMBL" id="JAMGBA010000003">
    <property type="protein sequence ID" value="MCL6699530.1"/>
    <property type="molecule type" value="Genomic_DNA"/>
</dbReference>